<organism evidence="1 2">
    <name type="scientific">Lentzea pudingi</name>
    <dbReference type="NCBI Taxonomy" id="1789439"/>
    <lineage>
        <taxon>Bacteria</taxon>
        <taxon>Bacillati</taxon>
        <taxon>Actinomycetota</taxon>
        <taxon>Actinomycetes</taxon>
        <taxon>Pseudonocardiales</taxon>
        <taxon>Pseudonocardiaceae</taxon>
        <taxon>Lentzea</taxon>
    </lineage>
</organism>
<evidence type="ECO:0000313" key="2">
    <source>
        <dbReference type="Proteomes" id="UP000597656"/>
    </source>
</evidence>
<gene>
    <name evidence="1" type="ORF">GCM10011609_57270</name>
</gene>
<dbReference type="Pfam" id="PF14430">
    <property type="entry name" value="Imm1"/>
    <property type="match status" value="1"/>
</dbReference>
<name>A0ABQ2IG31_9PSEU</name>
<dbReference type="InterPro" id="IPR025680">
    <property type="entry name" value="DddI"/>
</dbReference>
<sequence length="148" mass="16420">MAMIVTAILTTQIGRVARGTIECIQLIEQILDTEHDRWETLLAVGDVEFYTDESGPYPNQQIRVSVSPRNGVAALSFTDHDDPSRSIVNSYNAHGHIPAVGLVFSGDTGAIFPRSALIPIPHAREALMEWLTTRTRPTSIAWVPYDQY</sequence>
<keyword evidence="2" id="KW-1185">Reference proteome</keyword>
<accession>A0ABQ2IG31</accession>
<comment type="caution">
    <text evidence="1">The sequence shown here is derived from an EMBL/GenBank/DDBJ whole genome shotgun (WGS) entry which is preliminary data.</text>
</comment>
<reference evidence="2" key="1">
    <citation type="journal article" date="2019" name="Int. J. Syst. Evol. Microbiol.">
        <title>The Global Catalogue of Microorganisms (GCM) 10K type strain sequencing project: providing services to taxonomists for standard genome sequencing and annotation.</title>
        <authorList>
            <consortium name="The Broad Institute Genomics Platform"/>
            <consortium name="The Broad Institute Genome Sequencing Center for Infectious Disease"/>
            <person name="Wu L."/>
            <person name="Ma J."/>
        </authorList>
    </citation>
    <scope>NUCLEOTIDE SEQUENCE [LARGE SCALE GENOMIC DNA]</scope>
    <source>
        <strain evidence="2">CGMCC 4.7319</strain>
    </source>
</reference>
<evidence type="ECO:0008006" key="3">
    <source>
        <dbReference type="Google" id="ProtNLM"/>
    </source>
</evidence>
<dbReference type="Proteomes" id="UP000597656">
    <property type="component" value="Unassembled WGS sequence"/>
</dbReference>
<dbReference type="RefSeq" id="WP_189157941.1">
    <property type="nucleotide sequence ID" value="NZ_BMNC01000009.1"/>
</dbReference>
<proteinExistence type="predicted"/>
<evidence type="ECO:0000313" key="1">
    <source>
        <dbReference type="EMBL" id="GGN10045.1"/>
    </source>
</evidence>
<dbReference type="EMBL" id="BMNC01000009">
    <property type="protein sequence ID" value="GGN10045.1"/>
    <property type="molecule type" value="Genomic_DNA"/>
</dbReference>
<protein>
    <recommendedName>
        <fullName evidence="3">Immunity protein Imm1</fullName>
    </recommendedName>
</protein>